<evidence type="ECO:0000313" key="2">
    <source>
        <dbReference type="EMBL" id="GAD01755.1"/>
    </source>
</evidence>
<dbReference type="OrthoDB" id="7063119at2"/>
<organism evidence="2 3">
    <name type="scientific">Agarivorans albus MKT 106</name>
    <dbReference type="NCBI Taxonomy" id="1331007"/>
    <lineage>
        <taxon>Bacteria</taxon>
        <taxon>Pseudomonadati</taxon>
        <taxon>Pseudomonadota</taxon>
        <taxon>Gammaproteobacteria</taxon>
        <taxon>Alteromonadales</taxon>
        <taxon>Alteromonadaceae</taxon>
        <taxon>Agarivorans</taxon>
    </lineage>
</organism>
<keyword evidence="3" id="KW-1185">Reference proteome</keyword>
<evidence type="ECO:0000313" key="3">
    <source>
        <dbReference type="Proteomes" id="UP000014461"/>
    </source>
</evidence>
<dbReference type="Pfam" id="PF04473">
    <property type="entry name" value="DUF553"/>
    <property type="match status" value="1"/>
</dbReference>
<proteinExistence type="predicted"/>
<dbReference type="Gene3D" id="3.10.620.30">
    <property type="match status" value="1"/>
</dbReference>
<protein>
    <recommendedName>
        <fullName evidence="1">Transglutaminase-like domain-containing protein</fullName>
    </recommendedName>
</protein>
<sequence length="153" mass="17658">MEKLAFSDVTDLCQFIQQRLSYTNQQQRKQAALNGFWWKTPAETLRDGHGFCYDLAAFALHNLPSSLLPQAKLLLVVWGDFAKQSNAGHFVCTFKIQKSYYSIDNGRLKGPFTFSVLLQSASRSNQVIVYKWLLMRDISYHISYKEMAKFICD</sequence>
<dbReference type="Proteomes" id="UP000014461">
    <property type="component" value="Unassembled WGS sequence"/>
</dbReference>
<gene>
    <name evidence="2" type="ORF">AALB_1835</name>
</gene>
<evidence type="ECO:0000259" key="1">
    <source>
        <dbReference type="Pfam" id="PF04473"/>
    </source>
</evidence>
<dbReference type="STRING" id="1331007.AALB_1835"/>
<dbReference type="InterPro" id="IPR007562">
    <property type="entry name" value="Transglutaminase-like_domain"/>
</dbReference>
<name>R9PK88_AGAAL</name>
<feature type="domain" description="Transglutaminase-like" evidence="1">
    <location>
        <begin position="12"/>
        <end position="106"/>
    </location>
</feature>
<comment type="caution">
    <text evidence="2">The sequence shown here is derived from an EMBL/GenBank/DDBJ whole genome shotgun (WGS) entry which is preliminary data.</text>
</comment>
<accession>R9PK88</accession>
<dbReference type="EMBL" id="BARX01000010">
    <property type="protein sequence ID" value="GAD01755.1"/>
    <property type="molecule type" value="Genomic_DNA"/>
</dbReference>
<reference evidence="2" key="1">
    <citation type="journal article" date="2013" name="Genome Announc.">
        <title>Draft Genome Sequence of Agarivorans albus Strain MKT 106T, an Agarolytic Marine Bacterium.</title>
        <authorList>
            <person name="Yasuike M."/>
            <person name="Nakamura Y."/>
            <person name="Kai W."/>
            <person name="Fujiwara A."/>
            <person name="Fukui Y."/>
            <person name="Satomi M."/>
            <person name="Sano M."/>
        </authorList>
    </citation>
    <scope>NUCLEOTIDE SEQUENCE [LARGE SCALE GENOMIC DNA]</scope>
</reference>
<dbReference type="RefSeq" id="WP_016401523.1">
    <property type="nucleotide sequence ID" value="NZ_BARX01000010.1"/>
</dbReference>
<dbReference type="AlphaFoldDB" id="R9PK88"/>